<dbReference type="InterPro" id="IPR001296">
    <property type="entry name" value="Glyco_trans_1"/>
</dbReference>
<name>A0A9D9DJ64_9FIRM</name>
<accession>A0A9D9DJ64</accession>
<protein>
    <submittedName>
        <fullName evidence="3">Glycosyltransferase family 4 protein</fullName>
    </submittedName>
</protein>
<dbReference type="PANTHER" id="PTHR45947:SF3">
    <property type="entry name" value="SULFOQUINOVOSYL TRANSFERASE SQD2"/>
    <property type="match status" value="1"/>
</dbReference>
<dbReference type="Pfam" id="PF13579">
    <property type="entry name" value="Glyco_trans_4_4"/>
    <property type="match status" value="1"/>
</dbReference>
<evidence type="ECO:0000259" key="2">
    <source>
        <dbReference type="Pfam" id="PF13579"/>
    </source>
</evidence>
<dbReference type="InterPro" id="IPR028098">
    <property type="entry name" value="Glyco_trans_4-like_N"/>
</dbReference>
<evidence type="ECO:0000259" key="1">
    <source>
        <dbReference type="Pfam" id="PF00534"/>
    </source>
</evidence>
<gene>
    <name evidence="3" type="ORF">IAC61_02215</name>
</gene>
<dbReference type="PANTHER" id="PTHR45947">
    <property type="entry name" value="SULFOQUINOVOSYL TRANSFERASE SQD2"/>
    <property type="match status" value="1"/>
</dbReference>
<dbReference type="SUPFAM" id="SSF53756">
    <property type="entry name" value="UDP-Glycosyltransferase/glycogen phosphorylase"/>
    <property type="match status" value="1"/>
</dbReference>
<proteinExistence type="predicted"/>
<dbReference type="Gene3D" id="3.40.50.2000">
    <property type="entry name" value="Glycogen Phosphorylase B"/>
    <property type="match status" value="2"/>
</dbReference>
<feature type="domain" description="Glycosyltransferase subfamily 4-like N-terminal" evidence="2">
    <location>
        <begin position="17"/>
        <end position="186"/>
    </location>
</feature>
<dbReference type="InterPro" id="IPR050194">
    <property type="entry name" value="Glycosyltransferase_grp1"/>
</dbReference>
<sequence length="398" mass="44911">MKVLVVCQHYYPEPFTITHVCEHLASSGHDVLVVTAKPHYGYTEIPKEYAHVDDEVRNGVRLHRVNIAIRTNTRSSIIRNYLSFYFNAMSYVRRLKEEFDVVYSMSLSPIISVAPGNLYAKKHHVKHVLHCLDLWPESVLITNAVKKDSAMYKALYRWSRKIYSEADEILISSPSFYDYFRDVLHLGEKKIEFCMQPPLLAKQIGEDVIYERPTFVYAGNIGRLQLIDELLESFSLLLHWGFDADLIMIGAGSRLEEAKALSEKLGLSSHVRFLGMKPRGVTAGYYANAEGIVVPLKEEGYVGKTIPNKLVSCLAEGKPIMAFLGGDGAKLLRESGGAIFPKSMDAAGFADAFAKLLLSSKEEKERLGQNNRDYYLSSCEQGQLCRKIEEKLLQSAKK</sequence>
<organism evidence="3 4">
    <name type="scientific">Candidatus Alloenteromonas pullistercoris</name>
    <dbReference type="NCBI Taxonomy" id="2840785"/>
    <lineage>
        <taxon>Bacteria</taxon>
        <taxon>Bacillati</taxon>
        <taxon>Bacillota</taxon>
        <taxon>Bacillota incertae sedis</taxon>
        <taxon>Candidatus Alloenteromonas</taxon>
    </lineage>
</organism>
<reference evidence="3" key="1">
    <citation type="submission" date="2020-10" db="EMBL/GenBank/DDBJ databases">
        <authorList>
            <person name="Gilroy R."/>
        </authorList>
    </citation>
    <scope>NUCLEOTIDE SEQUENCE</scope>
    <source>
        <strain evidence="3">17113</strain>
    </source>
</reference>
<dbReference type="AlphaFoldDB" id="A0A9D9DJ64"/>
<dbReference type="Proteomes" id="UP000823634">
    <property type="component" value="Unassembled WGS sequence"/>
</dbReference>
<feature type="domain" description="Glycosyl transferase family 1" evidence="1">
    <location>
        <begin position="211"/>
        <end position="372"/>
    </location>
</feature>
<dbReference type="CDD" id="cd03794">
    <property type="entry name" value="GT4_WbuB-like"/>
    <property type="match status" value="1"/>
</dbReference>
<dbReference type="Pfam" id="PF00534">
    <property type="entry name" value="Glycos_transf_1"/>
    <property type="match status" value="1"/>
</dbReference>
<dbReference type="EMBL" id="JADINA010000016">
    <property type="protein sequence ID" value="MBO8426119.1"/>
    <property type="molecule type" value="Genomic_DNA"/>
</dbReference>
<dbReference type="GO" id="GO:0016758">
    <property type="term" value="F:hexosyltransferase activity"/>
    <property type="evidence" value="ECO:0007669"/>
    <property type="project" value="TreeGrafter"/>
</dbReference>
<comment type="caution">
    <text evidence="3">The sequence shown here is derived from an EMBL/GenBank/DDBJ whole genome shotgun (WGS) entry which is preliminary data.</text>
</comment>
<evidence type="ECO:0000313" key="4">
    <source>
        <dbReference type="Proteomes" id="UP000823634"/>
    </source>
</evidence>
<evidence type="ECO:0000313" key="3">
    <source>
        <dbReference type="EMBL" id="MBO8426119.1"/>
    </source>
</evidence>
<reference evidence="3" key="2">
    <citation type="journal article" date="2021" name="PeerJ">
        <title>Extensive microbial diversity within the chicken gut microbiome revealed by metagenomics and culture.</title>
        <authorList>
            <person name="Gilroy R."/>
            <person name="Ravi A."/>
            <person name="Getino M."/>
            <person name="Pursley I."/>
            <person name="Horton D.L."/>
            <person name="Alikhan N.F."/>
            <person name="Baker D."/>
            <person name="Gharbi K."/>
            <person name="Hall N."/>
            <person name="Watson M."/>
            <person name="Adriaenssens E.M."/>
            <person name="Foster-Nyarko E."/>
            <person name="Jarju S."/>
            <person name="Secka A."/>
            <person name="Antonio M."/>
            <person name="Oren A."/>
            <person name="Chaudhuri R.R."/>
            <person name="La Ragione R."/>
            <person name="Hildebrand F."/>
            <person name="Pallen M.J."/>
        </authorList>
    </citation>
    <scope>NUCLEOTIDE SEQUENCE</scope>
    <source>
        <strain evidence="3">17113</strain>
    </source>
</reference>